<comment type="caution">
    <text evidence="1">The sequence shown here is derived from an EMBL/GenBank/DDBJ whole genome shotgun (WGS) entry which is preliminary data.</text>
</comment>
<accession>A0A3M6TNS8</accession>
<organism evidence="1 2">
    <name type="scientific">Pocillopora damicornis</name>
    <name type="common">Cauliflower coral</name>
    <name type="synonym">Millepora damicornis</name>
    <dbReference type="NCBI Taxonomy" id="46731"/>
    <lineage>
        <taxon>Eukaryota</taxon>
        <taxon>Metazoa</taxon>
        <taxon>Cnidaria</taxon>
        <taxon>Anthozoa</taxon>
        <taxon>Hexacorallia</taxon>
        <taxon>Scleractinia</taxon>
        <taxon>Astrocoeniina</taxon>
        <taxon>Pocilloporidae</taxon>
        <taxon>Pocillopora</taxon>
    </lineage>
</organism>
<dbReference type="EMBL" id="RCHS01003244">
    <property type="protein sequence ID" value="RMX43075.1"/>
    <property type="molecule type" value="Genomic_DNA"/>
</dbReference>
<keyword evidence="2" id="KW-1185">Reference proteome</keyword>
<name>A0A3M6TNS8_POCDA</name>
<evidence type="ECO:0000313" key="2">
    <source>
        <dbReference type="Proteomes" id="UP000275408"/>
    </source>
</evidence>
<proteinExistence type="predicted"/>
<feature type="non-terminal residue" evidence="1">
    <location>
        <position position="152"/>
    </location>
</feature>
<reference evidence="1 2" key="1">
    <citation type="journal article" date="2018" name="Sci. Rep.">
        <title>Comparative analysis of the Pocillopora damicornis genome highlights role of immune system in coral evolution.</title>
        <authorList>
            <person name="Cunning R."/>
            <person name="Bay R.A."/>
            <person name="Gillette P."/>
            <person name="Baker A.C."/>
            <person name="Traylor-Knowles N."/>
        </authorList>
    </citation>
    <scope>NUCLEOTIDE SEQUENCE [LARGE SCALE GENOMIC DNA]</scope>
    <source>
        <strain evidence="1">RSMAS</strain>
        <tissue evidence="1">Whole animal</tissue>
    </source>
</reference>
<evidence type="ECO:0000313" key="1">
    <source>
        <dbReference type="EMBL" id="RMX43075.1"/>
    </source>
</evidence>
<dbReference type="Proteomes" id="UP000275408">
    <property type="component" value="Unassembled WGS sequence"/>
</dbReference>
<gene>
    <name evidence="1" type="ORF">pdam_00023393</name>
</gene>
<sequence length="152" mass="17127">MDSTFKIGNKRALQESDFVPLSPENTTRAATEKLQSNWNKEKTKCRENGKKPRLWKSVLRMLSVKDIIIFSLSGAIVQSSNKKKMLLLSKHGLLKATTGYVIELLSNEVQRMEGETVKYVFLTCKEYKCEKNSSKTKLVLIVAAAAGFSVHE</sequence>
<dbReference type="AlphaFoldDB" id="A0A3M6TNS8"/>
<protein>
    <submittedName>
        <fullName evidence="1">Uncharacterized protein</fullName>
    </submittedName>
</protein>